<feature type="coiled-coil region" evidence="4">
    <location>
        <begin position="96"/>
        <end position="123"/>
    </location>
</feature>
<gene>
    <name evidence="6" type="ORF">KBO27_31700</name>
</gene>
<keyword evidence="3" id="KW-0804">Transcription</keyword>
<dbReference type="CDD" id="cd07377">
    <property type="entry name" value="WHTH_GntR"/>
    <property type="match status" value="1"/>
</dbReference>
<evidence type="ECO:0000256" key="3">
    <source>
        <dbReference type="ARBA" id="ARBA00023163"/>
    </source>
</evidence>
<keyword evidence="2" id="KW-0238">DNA-binding</keyword>
<organism evidence="6 7">
    <name type="scientific">Saccharopolyspora endophytica</name>
    <dbReference type="NCBI Taxonomy" id="543886"/>
    <lineage>
        <taxon>Bacteria</taxon>
        <taxon>Bacillati</taxon>
        <taxon>Actinomycetota</taxon>
        <taxon>Actinomycetes</taxon>
        <taxon>Pseudonocardiales</taxon>
        <taxon>Pseudonocardiaceae</taxon>
        <taxon>Saccharopolyspora</taxon>
    </lineage>
</organism>
<dbReference type="SMART" id="SM00345">
    <property type="entry name" value="HTH_GNTR"/>
    <property type="match status" value="1"/>
</dbReference>
<dbReference type="InterPro" id="IPR050679">
    <property type="entry name" value="Bact_HTH_transcr_reg"/>
</dbReference>
<dbReference type="InterPro" id="IPR036390">
    <property type="entry name" value="WH_DNA-bd_sf"/>
</dbReference>
<dbReference type="SUPFAM" id="SSF46785">
    <property type="entry name" value="Winged helix' DNA-binding domain"/>
    <property type="match status" value="1"/>
</dbReference>
<evidence type="ECO:0000313" key="7">
    <source>
        <dbReference type="Proteomes" id="UP000674084"/>
    </source>
</evidence>
<feature type="domain" description="HTH gntR-type" evidence="5">
    <location>
        <begin position="11"/>
        <end position="79"/>
    </location>
</feature>
<evidence type="ECO:0000256" key="4">
    <source>
        <dbReference type="SAM" id="Coils"/>
    </source>
</evidence>
<dbReference type="PROSITE" id="PS50949">
    <property type="entry name" value="HTH_GNTR"/>
    <property type="match status" value="1"/>
</dbReference>
<dbReference type="PANTHER" id="PTHR44846:SF17">
    <property type="entry name" value="GNTR-FAMILY TRANSCRIPTIONAL REGULATOR"/>
    <property type="match status" value="1"/>
</dbReference>
<dbReference type="Gene3D" id="1.10.10.10">
    <property type="entry name" value="Winged helix-like DNA-binding domain superfamily/Winged helix DNA-binding domain"/>
    <property type="match status" value="1"/>
</dbReference>
<evidence type="ECO:0000259" key="5">
    <source>
        <dbReference type="PROSITE" id="PS50949"/>
    </source>
</evidence>
<name>A0ABS5DQI5_9PSEU</name>
<keyword evidence="7" id="KW-1185">Reference proteome</keyword>
<reference evidence="6 7" key="1">
    <citation type="submission" date="2021-04" db="EMBL/GenBank/DDBJ databases">
        <title>Whole-genome sequencing of Saccharopolyspora endophytica KCTC 19397.</title>
        <authorList>
            <person name="Ay H."/>
            <person name="Saygin H."/>
            <person name="Sahin N."/>
        </authorList>
    </citation>
    <scope>NUCLEOTIDE SEQUENCE [LARGE SCALE GENOMIC DNA]</scope>
    <source>
        <strain evidence="6 7">KCTC 19397</strain>
    </source>
</reference>
<accession>A0ABS5DQI5</accession>
<sequence>MPANDAREDKRPASRRVADALRGRIDAGEFAPKEQLPPYRTLAAEYSVALGTAINAVKLLRDAGIVKIRPNAGAYVPDASEQMDVVAELKRTRSQLASLGEAAQEMSSTIRTLEARLADITDQLDEAQ</sequence>
<keyword evidence="4" id="KW-0175">Coiled coil</keyword>
<dbReference type="InterPro" id="IPR000524">
    <property type="entry name" value="Tscrpt_reg_HTH_GntR"/>
</dbReference>
<dbReference type="EMBL" id="JAGPXE010000020">
    <property type="protein sequence ID" value="MBQ0928532.1"/>
    <property type="molecule type" value="Genomic_DNA"/>
</dbReference>
<evidence type="ECO:0000313" key="6">
    <source>
        <dbReference type="EMBL" id="MBQ0928532.1"/>
    </source>
</evidence>
<dbReference type="RefSeq" id="WP_210973539.1">
    <property type="nucleotide sequence ID" value="NZ_JAGPXE010000020.1"/>
</dbReference>
<dbReference type="Proteomes" id="UP000674084">
    <property type="component" value="Unassembled WGS sequence"/>
</dbReference>
<evidence type="ECO:0000256" key="2">
    <source>
        <dbReference type="ARBA" id="ARBA00023125"/>
    </source>
</evidence>
<protein>
    <submittedName>
        <fullName evidence="6">Winged helix-turn-helix transcriptional regulator</fullName>
    </submittedName>
</protein>
<keyword evidence="1" id="KW-0805">Transcription regulation</keyword>
<dbReference type="Pfam" id="PF00392">
    <property type="entry name" value="GntR"/>
    <property type="match status" value="1"/>
</dbReference>
<evidence type="ECO:0000256" key="1">
    <source>
        <dbReference type="ARBA" id="ARBA00023015"/>
    </source>
</evidence>
<dbReference type="InterPro" id="IPR036388">
    <property type="entry name" value="WH-like_DNA-bd_sf"/>
</dbReference>
<comment type="caution">
    <text evidence="6">The sequence shown here is derived from an EMBL/GenBank/DDBJ whole genome shotgun (WGS) entry which is preliminary data.</text>
</comment>
<dbReference type="PANTHER" id="PTHR44846">
    <property type="entry name" value="MANNOSYL-D-GLYCERATE TRANSPORT/METABOLISM SYSTEM REPRESSOR MNGR-RELATED"/>
    <property type="match status" value="1"/>
</dbReference>
<proteinExistence type="predicted"/>